<accession>A0ACC0CAZ7</accession>
<protein>
    <submittedName>
        <fullName evidence="1">Uncharacterized protein</fullName>
    </submittedName>
</protein>
<sequence length="131" mass="14565">MQHFSKFGPLKLPSKLWKFVEGPDVRSFKSGCLDVLSTVGQLSSVLLGQNPTIDGRVDLPSVDGFGPFQVLFLISYHLLSQVLDHLLKFGYLSSVLLFHSSRHRSCDQPSNSSTVSNAFRVIPICFEHVES</sequence>
<dbReference type="Proteomes" id="UP001060085">
    <property type="component" value="Linkage Group LG01"/>
</dbReference>
<dbReference type="EMBL" id="CM044701">
    <property type="protein sequence ID" value="KAI5682096.1"/>
    <property type="molecule type" value="Genomic_DNA"/>
</dbReference>
<comment type="caution">
    <text evidence="1">The sequence shown here is derived from an EMBL/GenBank/DDBJ whole genome shotgun (WGS) entry which is preliminary data.</text>
</comment>
<organism evidence="1 2">
    <name type="scientific">Catharanthus roseus</name>
    <name type="common">Madagascar periwinkle</name>
    <name type="synonym">Vinca rosea</name>
    <dbReference type="NCBI Taxonomy" id="4058"/>
    <lineage>
        <taxon>Eukaryota</taxon>
        <taxon>Viridiplantae</taxon>
        <taxon>Streptophyta</taxon>
        <taxon>Embryophyta</taxon>
        <taxon>Tracheophyta</taxon>
        <taxon>Spermatophyta</taxon>
        <taxon>Magnoliopsida</taxon>
        <taxon>eudicotyledons</taxon>
        <taxon>Gunneridae</taxon>
        <taxon>Pentapetalae</taxon>
        <taxon>asterids</taxon>
        <taxon>lamiids</taxon>
        <taxon>Gentianales</taxon>
        <taxon>Apocynaceae</taxon>
        <taxon>Rauvolfioideae</taxon>
        <taxon>Vinceae</taxon>
        <taxon>Catharanthinae</taxon>
        <taxon>Catharanthus</taxon>
    </lineage>
</organism>
<gene>
    <name evidence="1" type="ORF">M9H77_03324</name>
</gene>
<name>A0ACC0CAZ7_CATRO</name>
<keyword evidence="2" id="KW-1185">Reference proteome</keyword>
<proteinExistence type="predicted"/>
<evidence type="ECO:0000313" key="1">
    <source>
        <dbReference type="EMBL" id="KAI5682096.1"/>
    </source>
</evidence>
<evidence type="ECO:0000313" key="2">
    <source>
        <dbReference type="Proteomes" id="UP001060085"/>
    </source>
</evidence>
<reference evidence="2" key="1">
    <citation type="journal article" date="2023" name="Nat. Plants">
        <title>Single-cell RNA sequencing provides a high-resolution roadmap for understanding the multicellular compartmentation of specialized metabolism.</title>
        <authorList>
            <person name="Sun S."/>
            <person name="Shen X."/>
            <person name="Li Y."/>
            <person name="Li Y."/>
            <person name="Wang S."/>
            <person name="Li R."/>
            <person name="Zhang H."/>
            <person name="Shen G."/>
            <person name="Guo B."/>
            <person name="Wei J."/>
            <person name="Xu J."/>
            <person name="St-Pierre B."/>
            <person name="Chen S."/>
            <person name="Sun C."/>
        </authorList>
    </citation>
    <scope>NUCLEOTIDE SEQUENCE [LARGE SCALE GENOMIC DNA]</scope>
</reference>